<evidence type="ECO:0000313" key="1">
    <source>
        <dbReference type="EMBL" id="HAE26618.1"/>
    </source>
</evidence>
<accession>A0A3B9GW68</accession>
<reference evidence="1 2" key="1">
    <citation type="journal article" date="2018" name="Nat. Biotechnol.">
        <title>A standardized bacterial taxonomy based on genome phylogeny substantially revises the tree of life.</title>
        <authorList>
            <person name="Parks D.H."/>
            <person name="Chuvochina M."/>
            <person name="Waite D.W."/>
            <person name="Rinke C."/>
            <person name="Skarshewski A."/>
            <person name="Chaumeil P.A."/>
            <person name="Hugenholtz P."/>
        </authorList>
    </citation>
    <scope>NUCLEOTIDE SEQUENCE [LARGE SCALE GENOMIC DNA]</scope>
    <source>
        <strain evidence="1">UBA8733</strain>
    </source>
</reference>
<sequence>MSTWAEVVDFSAPLASRRSNAPEETAMPMRLQTVAPAQLTGLGRPAMATSASPGLCGWPVDGSMR</sequence>
<organism evidence="1 2">
    <name type="scientific">Hyphomonas adhaerens</name>
    <dbReference type="NCBI Taxonomy" id="81029"/>
    <lineage>
        <taxon>Bacteria</taxon>
        <taxon>Pseudomonadati</taxon>
        <taxon>Pseudomonadota</taxon>
        <taxon>Alphaproteobacteria</taxon>
        <taxon>Hyphomonadales</taxon>
        <taxon>Hyphomonadaceae</taxon>
        <taxon>Hyphomonas</taxon>
    </lineage>
</organism>
<dbReference type="EMBL" id="DMAN01000120">
    <property type="protein sequence ID" value="HAE26618.1"/>
    <property type="molecule type" value="Genomic_DNA"/>
</dbReference>
<name>A0A3B9GW68_9PROT</name>
<evidence type="ECO:0000313" key="2">
    <source>
        <dbReference type="Proteomes" id="UP000259610"/>
    </source>
</evidence>
<protein>
    <submittedName>
        <fullName evidence="1">Uncharacterized protein</fullName>
    </submittedName>
</protein>
<proteinExistence type="predicted"/>
<gene>
    <name evidence="1" type="ORF">DCG58_05615</name>
</gene>
<dbReference type="AlphaFoldDB" id="A0A3B9GW68"/>
<comment type="caution">
    <text evidence="1">The sequence shown here is derived from an EMBL/GenBank/DDBJ whole genome shotgun (WGS) entry which is preliminary data.</text>
</comment>
<dbReference type="Proteomes" id="UP000259610">
    <property type="component" value="Unassembled WGS sequence"/>
</dbReference>